<sequence>MMKQHHSGRVMQLVLLLVLSVFSFTHGQLTPVAPSYNITNIGGGFGAGDGYSPLLASMGLISGLSFISQNLYVTDGSMNLVRKIDMSNPQNPLIQTIAGVLNGKGYNGDNLLATLATLSSPSSIAFNALTSDIYVCEQGSHRIRKIDSQGLISTIAGTGQAGFNGDNIVANTSMLNSPSSIAISINGDLFVSDTNNHRIRKISLSTMIITTICGNGIDKYSGDDGPANLATLNGPTSISFSSNNELLIADTLNMRIRKIAQNGMIYTVAGNGTQGYDGDGNLATACTLNTPKGLALTLQNDILISDTLNHVIRKVTVATGVIDTIVGSGVAGFSGDGSLPRTCQLNSPMGLAFSPNSENSELYIADQSNRRVRKVSFSTNTITTIAGRGQEELFNGDSVPADMTNLASPLGVSLSLDEQVIVSDYGYQRIRSVNVKNGRMIDTMAGSGTPGFSGDNGSAKSASFNYPSGIFMKSNGDLLISDTFNHRIRKIDASNGVITTIAGTDSTFGEGDTNSQNSMLNYPNGIAVSTLTREVYISDTRHHRIRKIDANGRISTVVGTGVAGDSGADGVTSGTLAQINAPRGIAISEATNEIYFADSLNNKIKKINGNSGTVITVAGNGQFNFSGDGGLALDASLGTPTDVALSLATNELFIADSKNIRIRKLSLATGIITTISGNGTFAIDPASGDFGNAQNALFREPTSISLTSSGNELYIADPYSSRIRKIDFISGIITTVAGGGSSREENSAAIDWQLTSPVSVHVSPDNSAVYIVDQCSVKKVLVSTGNLTTIAGLNAQYRSCGYDGEGLATSRKVNRPMDVALYTPSNGEHQLYIADANNNRVRKVSLTSGMMTTVVGGVGDGGLAVNARLFFPRSVFSSSMDGSIYIADSGNNRIRKINESTGIIETIAGIGTAGYNGDFSDATSAMLNAPNGVVVSKLGEVYIADSQNHRIRKIFTNGTIITIAGTGTAGYNGDQIRAIDSQLNYPTSLLLSKTEKYLWIADTNNHRIRRISLQNGIMTTVAGNGIGGFVPNTAQQELVGVDATTTLLNGPHSLTFTKNGEIYFVDSQNGRLRLLSPSCGYGFSWNSATDECHPCPLGYTGYSSKCNVPICFGISNDSSLVCNSRSGNCLAPDRCQCMNGFYGLDCTIPFCATNLFNSSSTTSSQNYCPQDGSSSNSQQQTQTKSEIIPTLQDLGAKFINFTKDESVKAQLPESISQHLIEKGLNASEKVTLLSSIYQPVASVESRSDVEAPLVSSVLTISLFDKKGAKISISELKDPIELSFSNIVVESTNNKDFNYSCMYFDEIKKDWSLDGLLSEVSNLEISTKTVKFNIKCKTYHLTSFGIIDQNFKRATKPTQSSNGNVDNSSTILAIVLSAVGSLLVLSVIVLIVVVVIALYVRAAKKRQAEKI</sequence>
<feature type="domain" description="Teneurin NHL" evidence="5">
    <location>
        <begin position="917"/>
        <end position="1075"/>
    </location>
</feature>
<evidence type="ECO:0000256" key="3">
    <source>
        <dbReference type="SAM" id="Phobius"/>
    </source>
</evidence>
<comment type="caution">
    <text evidence="6">The sequence shown here is derived from an EMBL/GenBank/DDBJ whole genome shotgun (WGS) entry which is preliminary data.</text>
</comment>
<feature type="repeat" description="NHL" evidence="2">
    <location>
        <begin position="927"/>
        <end position="958"/>
    </location>
</feature>
<dbReference type="Pfam" id="PF01436">
    <property type="entry name" value="NHL"/>
    <property type="match status" value="1"/>
</dbReference>
<evidence type="ECO:0000313" key="7">
    <source>
        <dbReference type="Proteomes" id="UP000816034"/>
    </source>
</evidence>
<dbReference type="Pfam" id="PF25021">
    <property type="entry name" value="TEN_NHL"/>
    <property type="match status" value="2"/>
</dbReference>
<feature type="domain" description="Teneurin NHL" evidence="5">
    <location>
        <begin position="687"/>
        <end position="855"/>
    </location>
</feature>
<name>A0AA88GXM1_NAELO</name>
<dbReference type="SUPFAM" id="SSF75011">
    <property type="entry name" value="3-carboxy-cis,cis-mucoante lactonizing enzyme"/>
    <property type="match status" value="1"/>
</dbReference>
<dbReference type="Gene3D" id="2.60.220.50">
    <property type="match status" value="1"/>
</dbReference>
<dbReference type="InterPro" id="IPR001258">
    <property type="entry name" value="NHL_repeat"/>
</dbReference>
<reference evidence="6 7" key="1">
    <citation type="journal article" date="2018" name="BMC Genomics">
        <title>The genome of Naegleria lovaniensis, the basis for a comparative approach to unravel pathogenicity factors of the human pathogenic amoeba N. fowleri.</title>
        <authorList>
            <person name="Liechti N."/>
            <person name="Schurch N."/>
            <person name="Bruggmann R."/>
            <person name="Wittwer M."/>
        </authorList>
    </citation>
    <scope>NUCLEOTIDE SEQUENCE [LARGE SCALE GENOMIC DNA]</scope>
    <source>
        <strain evidence="6 7">ATCC 30569</strain>
    </source>
</reference>
<dbReference type="SUPFAM" id="SSF101898">
    <property type="entry name" value="NHL repeat"/>
    <property type="match status" value="2"/>
</dbReference>
<feature type="chain" id="PRO_5041661250" description="Teneurin NHL domain-containing protein" evidence="4">
    <location>
        <begin position="28"/>
        <end position="1410"/>
    </location>
</feature>
<dbReference type="PROSITE" id="PS51125">
    <property type="entry name" value="NHL"/>
    <property type="match status" value="1"/>
</dbReference>
<dbReference type="Gene3D" id="2.120.10.30">
    <property type="entry name" value="TolB, C-terminal domain"/>
    <property type="match status" value="8"/>
</dbReference>
<gene>
    <name evidence="6" type="ORF">C9374_000344</name>
</gene>
<dbReference type="InterPro" id="IPR046338">
    <property type="entry name" value="GAIN_dom_sf"/>
</dbReference>
<keyword evidence="3" id="KW-1133">Transmembrane helix</keyword>
<dbReference type="InterPro" id="IPR011042">
    <property type="entry name" value="6-blade_b-propeller_TolB-like"/>
</dbReference>
<keyword evidence="3" id="KW-0472">Membrane</keyword>
<dbReference type="SMART" id="SM00135">
    <property type="entry name" value="LY"/>
    <property type="match status" value="4"/>
</dbReference>
<dbReference type="Gene3D" id="2.10.25.10">
    <property type="entry name" value="Laminin"/>
    <property type="match status" value="1"/>
</dbReference>
<proteinExistence type="predicted"/>
<evidence type="ECO:0000259" key="5">
    <source>
        <dbReference type="Pfam" id="PF25021"/>
    </source>
</evidence>
<keyword evidence="7" id="KW-1185">Reference proteome</keyword>
<accession>A0AA88GXM1</accession>
<evidence type="ECO:0000313" key="6">
    <source>
        <dbReference type="EMBL" id="KAG2388905.1"/>
    </source>
</evidence>
<dbReference type="PANTHER" id="PTHR46388:SF2">
    <property type="entry name" value="NHL REPEAT-CONTAINING PROTEIN 2"/>
    <property type="match status" value="1"/>
</dbReference>
<dbReference type="SUPFAM" id="SSF63825">
    <property type="entry name" value="YWTD domain"/>
    <property type="match status" value="1"/>
</dbReference>
<dbReference type="PANTHER" id="PTHR46388">
    <property type="entry name" value="NHL REPEAT-CONTAINING PROTEIN 2"/>
    <property type="match status" value="1"/>
</dbReference>
<dbReference type="RefSeq" id="XP_044552897.1">
    <property type="nucleotide sequence ID" value="XM_044692968.1"/>
</dbReference>
<organism evidence="6 7">
    <name type="scientific">Naegleria lovaniensis</name>
    <name type="common">Amoeba</name>
    <dbReference type="NCBI Taxonomy" id="51637"/>
    <lineage>
        <taxon>Eukaryota</taxon>
        <taxon>Discoba</taxon>
        <taxon>Heterolobosea</taxon>
        <taxon>Tetramitia</taxon>
        <taxon>Eutetramitia</taxon>
        <taxon>Vahlkampfiidae</taxon>
        <taxon>Naegleria</taxon>
    </lineage>
</organism>
<keyword evidence="1" id="KW-0677">Repeat</keyword>
<evidence type="ECO:0000256" key="1">
    <source>
        <dbReference type="ARBA" id="ARBA00022737"/>
    </source>
</evidence>
<protein>
    <recommendedName>
        <fullName evidence="5">Teneurin NHL domain-containing protein</fullName>
    </recommendedName>
</protein>
<evidence type="ECO:0000256" key="4">
    <source>
        <dbReference type="SAM" id="SignalP"/>
    </source>
</evidence>
<dbReference type="InterPro" id="IPR056822">
    <property type="entry name" value="TEN_NHL"/>
</dbReference>
<dbReference type="EMBL" id="PYSW02000009">
    <property type="protein sequence ID" value="KAG2388905.1"/>
    <property type="molecule type" value="Genomic_DNA"/>
</dbReference>
<feature type="signal peptide" evidence="4">
    <location>
        <begin position="1"/>
        <end position="27"/>
    </location>
</feature>
<feature type="transmembrane region" description="Helical" evidence="3">
    <location>
        <begin position="1370"/>
        <end position="1399"/>
    </location>
</feature>
<keyword evidence="4" id="KW-0732">Signal</keyword>
<evidence type="ECO:0000256" key="2">
    <source>
        <dbReference type="PROSITE-ProRule" id="PRU00504"/>
    </source>
</evidence>
<keyword evidence="3" id="KW-0812">Transmembrane</keyword>
<dbReference type="GeneID" id="68092806"/>
<dbReference type="InterPro" id="IPR000033">
    <property type="entry name" value="LDLR_classB_rpt"/>
</dbReference>
<dbReference type="Proteomes" id="UP000816034">
    <property type="component" value="Unassembled WGS sequence"/>
</dbReference>